<dbReference type="Pfam" id="PF01553">
    <property type="entry name" value="Acyltransferase"/>
    <property type="match status" value="1"/>
</dbReference>
<dbReference type="PANTHER" id="PTHR10434:SF11">
    <property type="entry name" value="1-ACYL-SN-GLYCEROL-3-PHOSPHATE ACYLTRANSFERASE"/>
    <property type="match status" value="1"/>
</dbReference>
<dbReference type="RefSeq" id="WP_158027879.1">
    <property type="nucleotide sequence ID" value="NZ_BMHG01000001.1"/>
</dbReference>
<accession>A0A6H9WQP6</accession>
<feature type="domain" description="Phospholipid/glycerol acyltransferase" evidence="4">
    <location>
        <begin position="40"/>
        <end position="159"/>
    </location>
</feature>
<sequence>MTDETRSPSIFWILAGLVLPPAGVLWNIEVEGELPKDGPFILAPNHNSEVDPVIVGIGTWKLGRAPRFMAKESLFRIPLFGRLLRASGQIPVSRGPGKGNRSALDAADVLAKTGGGVIVYPEGSLTREPDLWAMRGKSGAIRLALATGIPVYPCAQWGAQQVMPRYGRIRPTFRARIRMVVGEPLDLTPYQDRRTSASALAEATELLMQRINGLLGELRGATPPATSYNPLEHGQSEHGRTA</sequence>
<protein>
    <submittedName>
        <fullName evidence="5">1-acyl-sn-glycerol-3-phosphate acyltransferase</fullName>
    </submittedName>
</protein>
<keyword evidence="1 5" id="KW-0808">Transferase</keyword>
<dbReference type="GO" id="GO:0003841">
    <property type="term" value="F:1-acylglycerol-3-phosphate O-acyltransferase activity"/>
    <property type="evidence" value="ECO:0007669"/>
    <property type="project" value="TreeGrafter"/>
</dbReference>
<evidence type="ECO:0000313" key="5">
    <source>
        <dbReference type="EMBL" id="KAB1649287.1"/>
    </source>
</evidence>
<dbReference type="Proteomes" id="UP000431744">
    <property type="component" value="Unassembled WGS sequence"/>
</dbReference>
<dbReference type="GO" id="GO:0006654">
    <property type="term" value="P:phosphatidic acid biosynthetic process"/>
    <property type="evidence" value="ECO:0007669"/>
    <property type="project" value="TreeGrafter"/>
</dbReference>
<name>A0A6H9WQP6_9MICO</name>
<feature type="region of interest" description="Disordered" evidence="3">
    <location>
        <begin position="222"/>
        <end position="242"/>
    </location>
</feature>
<comment type="caution">
    <text evidence="5">The sequence shown here is derived from an EMBL/GenBank/DDBJ whole genome shotgun (WGS) entry which is preliminary data.</text>
</comment>
<evidence type="ECO:0000313" key="6">
    <source>
        <dbReference type="Proteomes" id="UP000431744"/>
    </source>
</evidence>
<reference evidence="5 6" key="1">
    <citation type="submission" date="2019-09" db="EMBL/GenBank/DDBJ databases">
        <title>Phylogeny of genus Pseudoclavibacter and closely related genus.</title>
        <authorList>
            <person name="Li Y."/>
        </authorList>
    </citation>
    <scope>NUCLEOTIDE SEQUENCE [LARGE SCALE GENOMIC DNA]</scope>
    <source>
        <strain evidence="5 6">EGI 60007</strain>
    </source>
</reference>
<keyword evidence="2 5" id="KW-0012">Acyltransferase</keyword>
<evidence type="ECO:0000256" key="3">
    <source>
        <dbReference type="SAM" id="MobiDB-lite"/>
    </source>
</evidence>
<evidence type="ECO:0000256" key="2">
    <source>
        <dbReference type="ARBA" id="ARBA00023315"/>
    </source>
</evidence>
<evidence type="ECO:0000256" key="1">
    <source>
        <dbReference type="ARBA" id="ARBA00022679"/>
    </source>
</evidence>
<dbReference type="InterPro" id="IPR002123">
    <property type="entry name" value="Plipid/glycerol_acylTrfase"/>
</dbReference>
<keyword evidence="6" id="KW-1185">Reference proteome</keyword>
<gene>
    <name evidence="5" type="ORF">F8O04_03160</name>
</gene>
<dbReference type="SMART" id="SM00563">
    <property type="entry name" value="PlsC"/>
    <property type="match status" value="1"/>
</dbReference>
<dbReference type="CDD" id="cd07989">
    <property type="entry name" value="LPLAT_AGPAT-like"/>
    <property type="match status" value="1"/>
</dbReference>
<dbReference type="OrthoDB" id="9806008at2"/>
<proteinExistence type="predicted"/>
<dbReference type="PANTHER" id="PTHR10434">
    <property type="entry name" value="1-ACYL-SN-GLYCEROL-3-PHOSPHATE ACYLTRANSFERASE"/>
    <property type="match status" value="1"/>
</dbReference>
<dbReference type="AlphaFoldDB" id="A0A6H9WQP6"/>
<evidence type="ECO:0000259" key="4">
    <source>
        <dbReference type="SMART" id="SM00563"/>
    </source>
</evidence>
<organism evidence="5 6">
    <name type="scientific">Pseudoclavibacter endophyticus</name>
    <dbReference type="NCBI Taxonomy" id="1778590"/>
    <lineage>
        <taxon>Bacteria</taxon>
        <taxon>Bacillati</taxon>
        <taxon>Actinomycetota</taxon>
        <taxon>Actinomycetes</taxon>
        <taxon>Micrococcales</taxon>
        <taxon>Microbacteriaceae</taxon>
        <taxon>Pseudoclavibacter</taxon>
    </lineage>
</organism>
<dbReference type="SUPFAM" id="SSF69593">
    <property type="entry name" value="Glycerol-3-phosphate (1)-acyltransferase"/>
    <property type="match status" value="1"/>
</dbReference>
<dbReference type="EMBL" id="WBJY01000001">
    <property type="protein sequence ID" value="KAB1649287.1"/>
    <property type="molecule type" value="Genomic_DNA"/>
</dbReference>